<gene>
    <name evidence="1" type="ORF">F0562_017038</name>
</gene>
<protein>
    <submittedName>
        <fullName evidence="1">Uncharacterized protein</fullName>
    </submittedName>
</protein>
<dbReference type="EMBL" id="CM018051">
    <property type="protein sequence ID" value="KAA8516764.1"/>
    <property type="molecule type" value="Genomic_DNA"/>
</dbReference>
<evidence type="ECO:0000313" key="1">
    <source>
        <dbReference type="EMBL" id="KAA8516764.1"/>
    </source>
</evidence>
<reference evidence="1 2" key="1">
    <citation type="submission" date="2019-09" db="EMBL/GenBank/DDBJ databases">
        <title>A chromosome-level genome assembly of the Chinese tupelo Nyssa sinensis.</title>
        <authorList>
            <person name="Yang X."/>
            <person name="Kang M."/>
            <person name="Yang Y."/>
            <person name="Xiong H."/>
            <person name="Wang M."/>
            <person name="Zhang Z."/>
            <person name="Wang Z."/>
            <person name="Wu H."/>
            <person name="Ma T."/>
            <person name="Liu J."/>
            <person name="Xi Z."/>
        </authorList>
    </citation>
    <scope>NUCLEOTIDE SEQUENCE [LARGE SCALE GENOMIC DNA]</scope>
    <source>
        <strain evidence="1">J267</strain>
        <tissue evidence="1">Leaf</tissue>
    </source>
</reference>
<name>A0A5J4ZG04_9ASTE</name>
<organism evidence="1 2">
    <name type="scientific">Nyssa sinensis</name>
    <dbReference type="NCBI Taxonomy" id="561372"/>
    <lineage>
        <taxon>Eukaryota</taxon>
        <taxon>Viridiplantae</taxon>
        <taxon>Streptophyta</taxon>
        <taxon>Embryophyta</taxon>
        <taxon>Tracheophyta</taxon>
        <taxon>Spermatophyta</taxon>
        <taxon>Magnoliopsida</taxon>
        <taxon>eudicotyledons</taxon>
        <taxon>Gunneridae</taxon>
        <taxon>Pentapetalae</taxon>
        <taxon>asterids</taxon>
        <taxon>Cornales</taxon>
        <taxon>Nyssaceae</taxon>
        <taxon>Nyssa</taxon>
    </lineage>
</organism>
<sequence length="350" mass="38939">MEGIPNSDCELEGIPNSGIRKNEFGLRTGGDLSCAGKNWLANEFGLRTGGDLSQGRMNSGIRKNGNSAERNRVANWRGFRIREFGRTNSGCFVVRRKELAGWPQGRTNSEIRQNQNRVANWFGLRTGGDSEFYRREERIRKFGRTKSGCELEGIPNSGIRKNEFGLLCRPQERIGWLAAGKNEFGNSAERNRGANWFGLRLEERIRVALSCAGKNWLAGRREEFVFVVHREELAGWPQGRTNLEIRLGSRTGSGLAGWPQGRICHREERIWKFGSGRELEGIPNSVAGKNEFENSALAGRTKSGCELVPNSVAGKNEFRNSALAGRTKSGCELVRTRGLVRTGGDSEFGN</sequence>
<dbReference type="AlphaFoldDB" id="A0A5J4ZG04"/>
<accession>A0A5J4ZG04</accession>
<evidence type="ECO:0000313" key="2">
    <source>
        <dbReference type="Proteomes" id="UP000325577"/>
    </source>
</evidence>
<keyword evidence="2" id="KW-1185">Reference proteome</keyword>
<proteinExistence type="predicted"/>
<dbReference type="Proteomes" id="UP000325577">
    <property type="component" value="Linkage Group LG8"/>
</dbReference>